<evidence type="ECO:0000256" key="3">
    <source>
        <dbReference type="ARBA" id="ARBA00022603"/>
    </source>
</evidence>
<dbReference type="NCBIfam" id="TIGR00091">
    <property type="entry name" value="tRNA (guanosine(46)-N7)-methyltransferase TrmB"/>
    <property type="match status" value="1"/>
</dbReference>
<dbReference type="GO" id="GO:0008176">
    <property type="term" value="F:tRNA (guanine(46)-N7)-methyltransferase activity"/>
    <property type="evidence" value="ECO:0007669"/>
    <property type="project" value="UniProtKB-UniRule"/>
</dbReference>
<evidence type="ECO:0000256" key="2">
    <source>
        <dbReference type="ARBA" id="ARBA00003015"/>
    </source>
</evidence>
<dbReference type="HAMAP" id="MF_01057">
    <property type="entry name" value="tRNA_methyltr_TrmB"/>
    <property type="match status" value="1"/>
</dbReference>
<dbReference type="EMBL" id="QRGO01000001">
    <property type="protein sequence ID" value="RDV03947.1"/>
    <property type="molecule type" value="Genomic_DNA"/>
</dbReference>
<dbReference type="AlphaFoldDB" id="A0A371B8W2"/>
<dbReference type="SUPFAM" id="SSF53335">
    <property type="entry name" value="S-adenosyl-L-methionine-dependent methyltransferases"/>
    <property type="match status" value="1"/>
</dbReference>
<proteinExistence type="inferred from homology"/>
<keyword evidence="4 7" id="KW-0808">Transferase</keyword>
<dbReference type="Pfam" id="PF02390">
    <property type="entry name" value="Methyltransf_4"/>
    <property type="match status" value="1"/>
</dbReference>
<dbReference type="InterPro" id="IPR029063">
    <property type="entry name" value="SAM-dependent_MTases_sf"/>
</dbReference>
<comment type="similarity">
    <text evidence="7">Belongs to the class I-like SAM-binding methyltransferase superfamily. TrmB family.</text>
</comment>
<feature type="binding site" evidence="7">
    <location>
        <position position="137"/>
    </location>
    <ligand>
        <name>S-adenosyl-L-methionine</name>
        <dbReference type="ChEBI" id="CHEBI:59789"/>
    </ligand>
</feature>
<organism evidence="8 9">
    <name type="scientific">Undibacter mobilis</name>
    <dbReference type="NCBI Taxonomy" id="2292256"/>
    <lineage>
        <taxon>Bacteria</taxon>
        <taxon>Pseudomonadati</taxon>
        <taxon>Pseudomonadota</taxon>
        <taxon>Alphaproteobacteria</taxon>
        <taxon>Hyphomicrobiales</taxon>
        <taxon>Nitrobacteraceae</taxon>
        <taxon>Undibacter</taxon>
    </lineage>
</organism>
<feature type="binding site" evidence="7">
    <location>
        <begin position="211"/>
        <end position="214"/>
    </location>
    <ligand>
        <name>substrate</name>
    </ligand>
</feature>
<feature type="binding site" evidence="7">
    <location>
        <position position="173"/>
    </location>
    <ligand>
        <name>substrate</name>
    </ligand>
</feature>
<dbReference type="PROSITE" id="PS51625">
    <property type="entry name" value="SAM_MT_TRMB"/>
    <property type="match status" value="1"/>
</dbReference>
<dbReference type="UniPathway" id="UPA00989"/>
<comment type="caution">
    <text evidence="7">Lacks conserved residue(s) required for the propagation of feature annotation.</text>
</comment>
<evidence type="ECO:0000256" key="5">
    <source>
        <dbReference type="ARBA" id="ARBA00022691"/>
    </source>
</evidence>
<keyword evidence="5 7" id="KW-0949">S-adenosyl-L-methionine</keyword>
<dbReference type="PANTHER" id="PTHR23417:SF14">
    <property type="entry name" value="PENTACOTRIPEPTIDE-REPEAT REGION OF PRORP DOMAIN-CONTAINING PROTEIN"/>
    <property type="match status" value="1"/>
</dbReference>
<dbReference type="Proteomes" id="UP000263993">
    <property type="component" value="Unassembled WGS sequence"/>
</dbReference>
<dbReference type="PANTHER" id="PTHR23417">
    <property type="entry name" value="3-DEOXY-D-MANNO-OCTULOSONIC-ACID TRANSFERASE/TRNA GUANINE-N 7 - -METHYLTRANSFERASE"/>
    <property type="match status" value="1"/>
</dbReference>
<sequence>MSNDRDDDIPQRAFFGRRKGHPLRARQSELFDELLPKLALDLSKPAPDLSTLFPHAPKTLRLEIGFGGGEHLIAQAMAHPEQGFIGADGFLNAVGKLLVAIDDEDLTNIRVFHGDATDLLDWLPAGAFTRIDLLYPDPWPKRRQWKRRFIQDESLPRIARLLKSGGELRFATDIPSYMTYALTRIARSNDFVWTAERADDWRKPWDGWTRTRYEAKAVREGRTPAYFVFRRR</sequence>
<feature type="binding site" evidence="7">
    <location>
        <position position="141"/>
    </location>
    <ligand>
        <name>substrate</name>
    </ligand>
</feature>
<keyword evidence="9" id="KW-1185">Reference proteome</keyword>
<dbReference type="InterPro" id="IPR055361">
    <property type="entry name" value="tRNA_methyltr_TrmB_bact"/>
</dbReference>
<dbReference type="GO" id="GO:0043527">
    <property type="term" value="C:tRNA methyltransferase complex"/>
    <property type="evidence" value="ECO:0007669"/>
    <property type="project" value="TreeGrafter"/>
</dbReference>
<reference evidence="9" key="1">
    <citation type="submission" date="2018-08" db="EMBL/GenBank/DDBJ databases">
        <authorList>
            <person name="Kim S.-J."/>
            <person name="Jung G.-Y."/>
        </authorList>
    </citation>
    <scope>NUCLEOTIDE SEQUENCE [LARGE SCALE GENOMIC DNA]</scope>
    <source>
        <strain evidence="9">GY_H</strain>
    </source>
</reference>
<dbReference type="InterPro" id="IPR003358">
    <property type="entry name" value="tRNA_(Gua-N-7)_MeTrfase_Trmb"/>
</dbReference>
<comment type="function">
    <text evidence="2 7">Catalyzes the formation of N(7)-methylguanine at position 46 (m7G46) in tRNA.</text>
</comment>
<dbReference type="RefSeq" id="WP_115515973.1">
    <property type="nucleotide sequence ID" value="NZ_QRGO01000001.1"/>
</dbReference>
<evidence type="ECO:0000313" key="8">
    <source>
        <dbReference type="EMBL" id="RDV03947.1"/>
    </source>
</evidence>
<evidence type="ECO:0000256" key="1">
    <source>
        <dbReference type="ARBA" id="ARBA00000142"/>
    </source>
</evidence>
<accession>A0A371B8W2</accession>
<dbReference type="Gene3D" id="3.40.50.150">
    <property type="entry name" value="Vaccinia Virus protein VP39"/>
    <property type="match status" value="1"/>
</dbReference>
<comment type="caution">
    <text evidence="8">The sequence shown here is derived from an EMBL/GenBank/DDBJ whole genome shotgun (WGS) entry which is preliminary data.</text>
</comment>
<feature type="binding site" evidence="7">
    <location>
        <position position="63"/>
    </location>
    <ligand>
        <name>S-adenosyl-L-methionine</name>
        <dbReference type="ChEBI" id="CHEBI:59789"/>
    </ligand>
</feature>
<keyword evidence="3 7" id="KW-0489">Methyltransferase</keyword>
<comment type="catalytic activity">
    <reaction evidence="1 7">
        <text>guanosine(46) in tRNA + S-adenosyl-L-methionine = N(7)-methylguanosine(46) in tRNA + S-adenosyl-L-homocysteine</text>
        <dbReference type="Rhea" id="RHEA:42708"/>
        <dbReference type="Rhea" id="RHEA-COMP:10188"/>
        <dbReference type="Rhea" id="RHEA-COMP:10189"/>
        <dbReference type="ChEBI" id="CHEBI:57856"/>
        <dbReference type="ChEBI" id="CHEBI:59789"/>
        <dbReference type="ChEBI" id="CHEBI:74269"/>
        <dbReference type="ChEBI" id="CHEBI:74480"/>
        <dbReference type="EC" id="2.1.1.33"/>
    </reaction>
</comment>
<dbReference type="OrthoDB" id="9802090at2"/>
<protein>
    <recommendedName>
        <fullName evidence="7">tRNA (guanine-N(7)-)-methyltransferase</fullName>
        <ecNumber evidence="7">2.1.1.33</ecNumber>
    </recommendedName>
    <alternativeName>
        <fullName evidence="7">tRNA (guanine(46)-N(7))-methyltransferase</fullName>
    </alternativeName>
    <alternativeName>
        <fullName evidence="7">tRNA(m7G46)-methyltransferase</fullName>
    </alternativeName>
</protein>
<dbReference type="EC" id="2.1.1.33" evidence="7"/>
<comment type="pathway">
    <text evidence="7">tRNA modification; N(7)-methylguanine-tRNA biosynthesis.</text>
</comment>
<gene>
    <name evidence="7" type="primary">trmB</name>
    <name evidence="8" type="ORF">DXH78_04715</name>
</gene>
<evidence type="ECO:0000313" key="9">
    <source>
        <dbReference type="Proteomes" id="UP000263993"/>
    </source>
</evidence>
<feature type="binding site" evidence="7">
    <location>
        <position position="115"/>
    </location>
    <ligand>
        <name>S-adenosyl-L-methionine</name>
        <dbReference type="ChEBI" id="CHEBI:59789"/>
    </ligand>
</feature>
<evidence type="ECO:0000256" key="4">
    <source>
        <dbReference type="ARBA" id="ARBA00022679"/>
    </source>
</evidence>
<keyword evidence="6 7" id="KW-0819">tRNA processing</keyword>
<evidence type="ECO:0000256" key="6">
    <source>
        <dbReference type="ARBA" id="ARBA00022694"/>
    </source>
</evidence>
<evidence type="ECO:0000256" key="7">
    <source>
        <dbReference type="HAMAP-Rule" id="MF_01057"/>
    </source>
</evidence>
<name>A0A371B8W2_9BRAD</name>
<dbReference type="CDD" id="cd02440">
    <property type="entry name" value="AdoMet_MTases"/>
    <property type="match status" value="1"/>
</dbReference>
<feature type="binding site" evidence="7">
    <location>
        <position position="88"/>
    </location>
    <ligand>
        <name>S-adenosyl-L-methionine</name>
        <dbReference type="ChEBI" id="CHEBI:59789"/>
    </ligand>
</feature>